<dbReference type="OrthoDB" id="414418at2759"/>
<dbReference type="SUPFAM" id="SSF46934">
    <property type="entry name" value="UBA-like"/>
    <property type="match status" value="1"/>
</dbReference>
<comment type="caution">
    <text evidence="1">The sequence shown here is derived from an EMBL/GenBank/DDBJ whole genome shotgun (WGS) entry which is preliminary data.</text>
</comment>
<proteinExistence type="predicted"/>
<gene>
    <name evidence="1" type="ORF">OXX778_LOCUS5673</name>
</gene>
<protein>
    <submittedName>
        <fullName evidence="1">Uncharacterized protein</fullName>
    </submittedName>
</protein>
<evidence type="ECO:0000313" key="1">
    <source>
        <dbReference type="EMBL" id="CAF0785149.1"/>
    </source>
</evidence>
<keyword evidence="2" id="KW-1185">Reference proteome</keyword>
<reference evidence="1" key="1">
    <citation type="submission" date="2021-02" db="EMBL/GenBank/DDBJ databases">
        <authorList>
            <person name="Nowell W R."/>
        </authorList>
    </citation>
    <scope>NUCLEOTIDE SEQUENCE</scope>
    <source>
        <strain evidence="1">Ploen Becks lab</strain>
    </source>
</reference>
<dbReference type="AlphaFoldDB" id="A0A813RS71"/>
<evidence type="ECO:0000313" key="2">
    <source>
        <dbReference type="Proteomes" id="UP000663879"/>
    </source>
</evidence>
<accession>A0A813RS71</accession>
<organism evidence="1 2">
    <name type="scientific">Brachionus calyciflorus</name>
    <dbReference type="NCBI Taxonomy" id="104777"/>
    <lineage>
        <taxon>Eukaryota</taxon>
        <taxon>Metazoa</taxon>
        <taxon>Spiralia</taxon>
        <taxon>Gnathifera</taxon>
        <taxon>Rotifera</taxon>
        <taxon>Eurotatoria</taxon>
        <taxon>Monogononta</taxon>
        <taxon>Pseudotrocha</taxon>
        <taxon>Ploima</taxon>
        <taxon>Brachionidae</taxon>
        <taxon>Brachionus</taxon>
    </lineage>
</organism>
<dbReference type="InterPro" id="IPR009060">
    <property type="entry name" value="UBA-like_sf"/>
</dbReference>
<sequence>MSDKYRESPLASTTLVSRNFPYTFTIGNSKTLSVNNTSNVIQANLEKLNINELDNLILSQKSLEFPVSSSNDDEINKARNRRSLVDPLNSSLISRPHHKHRYETILYKELSSLGLKKDRLEKALAATAYTNSIDAINWLMKHSKDPFVNNETITSTRDCLLALCPIGQLQSQISNFFQQVKQKIGCNEAHYNNLLPFMKLTPFFKLPDNQMANLHKAFDRTFKSTINNESFSEPALFTLNKQTKLNEINIDLHISPQMILLYPDIESENTLKQIVGNFSKAAIKYTNYEIIPYSKQLHLTLGYGYDPEHKKVLEEIANRCINYRQQSEWEIRLYSRDSRADAKMTYRVIASNKPKLDNELYIKENDLVYATGSIKDNLMKGYIQLPSKTYIYLGFLK</sequence>
<dbReference type="EMBL" id="CAJNOC010000632">
    <property type="protein sequence ID" value="CAF0785149.1"/>
    <property type="molecule type" value="Genomic_DNA"/>
</dbReference>
<dbReference type="Gene3D" id="1.10.8.10">
    <property type="entry name" value="DNA helicase RuvA subunit, C-terminal domain"/>
    <property type="match status" value="1"/>
</dbReference>
<name>A0A813RS71_9BILA</name>
<dbReference type="Proteomes" id="UP000663879">
    <property type="component" value="Unassembled WGS sequence"/>
</dbReference>